<evidence type="ECO:0000259" key="2">
    <source>
        <dbReference type="Pfam" id="PF01035"/>
    </source>
</evidence>
<feature type="domain" description="Methylated-DNA-[protein]-cysteine S-methyltransferase DNA binding" evidence="2">
    <location>
        <begin position="610"/>
        <end position="683"/>
    </location>
</feature>
<dbReference type="Pfam" id="PF01035">
    <property type="entry name" value="DNA_binding_1"/>
    <property type="match status" value="1"/>
</dbReference>
<dbReference type="InterPro" id="IPR036217">
    <property type="entry name" value="MethylDNA_cys_MeTrfase_DNAb"/>
</dbReference>
<dbReference type="InterPro" id="IPR011089">
    <property type="entry name" value="GmrSD_C"/>
</dbReference>
<dbReference type="STRING" id="457427.SSOG_06688"/>
<name>D9WAN3_9ACTN</name>
<dbReference type="AlphaFoldDB" id="D9WAN3"/>
<dbReference type="Pfam" id="PF03235">
    <property type="entry name" value="GmrSD_N"/>
    <property type="match status" value="1"/>
</dbReference>
<feature type="domain" description="GmrSD restriction endonucleases C-terminal" evidence="4">
    <location>
        <begin position="440"/>
        <end position="582"/>
    </location>
</feature>
<dbReference type="Gene3D" id="1.10.10.10">
    <property type="entry name" value="Winged helix-like DNA-binding domain superfamily/Winged helix DNA-binding domain"/>
    <property type="match status" value="1"/>
</dbReference>
<dbReference type="InterPro" id="IPR004919">
    <property type="entry name" value="GmrSD_N"/>
</dbReference>
<dbReference type="EMBL" id="GG657754">
    <property type="protein sequence ID" value="EFL26974.1"/>
    <property type="molecule type" value="Genomic_DNA"/>
</dbReference>
<evidence type="ECO:0000313" key="5">
    <source>
        <dbReference type="EMBL" id="EFL26974.1"/>
    </source>
</evidence>
<keyword evidence="1" id="KW-0227">DNA damage</keyword>
<dbReference type="GO" id="GO:0003824">
    <property type="term" value="F:catalytic activity"/>
    <property type="evidence" value="ECO:0007669"/>
    <property type="project" value="InterPro"/>
</dbReference>
<protein>
    <recommendedName>
        <fullName evidence="7">DUF262 domain-containing protein</fullName>
    </recommendedName>
</protein>
<sequence length="872" mass="98593">MSLACVEQFGEGSFRRMEARETTFQKLIQGDNQFQIPLYQRTYSWKRHDHERLWADLTEQVAALAQPSQAEPMDGDEPVRHFLGSVVLAPRPPLPDTVQRWVVIDGQQRLTSLMLLACALRDHVRAFDSSKADLIHRRYLVNEEDYTGLDAYRLLPTQADRPAYLACVDQAPSAGGEDSIGRAYRFFRTALAEHDPDGDWDAVRYIDQALRHRLSLVTITAGPRDNVYRIFESLNNTGVPLTQADLLRNYLFMHLPRLGEEVYEKLWLPMQTELGPDRLVTLAWLDLVLQGDTRAKVGEVYQSQQRRLAAIAASAGEKGLREDVDRLRRLGSVLLRLIEPDREPDQALREALNRLAEWGGEVHYPLALHILDRVNREIATPEEAVRALSYVESFLVRRMVCYVRTNNLNRVLAAAPSELEQDRPLHEAVHRYLSGPRRYWPSDAQLREAARSQPFYWHGKSGQRAYVLRCLEESYEGAEPVDFSRAWATIEHVMPQTPTDDWLGVLAEDADGDSTAEELHETLVHTLGNLTLTGENTRLSNHPYERKQQIFDNSALRMNREIAGTERWGRAEILARADRLADRAVALWPAPLAADFAETDERTEWIVLRQILAGLPAGTWTTYGDLSAVIGMHPRPLGNYLGTRRGVPNAHRVLTASGAPAPDFSWPDGRTETQRQVLEREGVVFREVTADPAQRMRPAALAELAGMELPADSWASASDDGLPAEDRPANFRRQLRKNHPSIAEGLLSVLAHWENAGGRLSYGAAAETSCSPLLKQGLGLQGSIWPVAIYPESGRVEVVFEYLSRRDPFTRPELLKEFLERVNAIPDVDLVVSTEELHRRRPSFAIEALSGPGLTQFQEILEWFRRQSTQGR</sequence>
<evidence type="ECO:0000259" key="3">
    <source>
        <dbReference type="Pfam" id="PF03235"/>
    </source>
</evidence>
<accession>D9WAN3</accession>
<evidence type="ECO:0008006" key="7">
    <source>
        <dbReference type="Google" id="ProtNLM"/>
    </source>
</evidence>
<evidence type="ECO:0000259" key="4">
    <source>
        <dbReference type="Pfam" id="PF07510"/>
    </source>
</evidence>
<dbReference type="PANTHER" id="PTHR35149">
    <property type="entry name" value="SLL5132 PROTEIN"/>
    <property type="match status" value="1"/>
</dbReference>
<evidence type="ECO:0000313" key="6">
    <source>
        <dbReference type="Proteomes" id="UP000003963"/>
    </source>
</evidence>
<dbReference type="Proteomes" id="UP000003963">
    <property type="component" value="Unassembled WGS sequence"/>
</dbReference>
<dbReference type="PANTHER" id="PTHR35149:SF2">
    <property type="entry name" value="DUF262 DOMAIN-CONTAINING PROTEIN"/>
    <property type="match status" value="1"/>
</dbReference>
<reference evidence="5 6" key="1">
    <citation type="submission" date="2009-02" db="EMBL/GenBank/DDBJ databases">
        <title>Annotation of Streptomyces hygroscopicus strain ATCC 53653.</title>
        <authorList>
            <consortium name="The Broad Institute Genome Sequencing Platform"/>
            <consortium name="Broad Institute Microbial Sequencing Center"/>
            <person name="Fischbach M."/>
            <person name="Godfrey P."/>
            <person name="Ward D."/>
            <person name="Young S."/>
            <person name="Zeng Q."/>
            <person name="Koehrsen M."/>
            <person name="Alvarado L."/>
            <person name="Berlin A.M."/>
            <person name="Bochicchio J."/>
            <person name="Borenstein D."/>
            <person name="Chapman S.B."/>
            <person name="Chen Z."/>
            <person name="Engels R."/>
            <person name="Freedman E."/>
            <person name="Gellesch M."/>
            <person name="Goldberg J."/>
            <person name="Griggs A."/>
            <person name="Gujja S."/>
            <person name="Heilman E.R."/>
            <person name="Heiman D.I."/>
            <person name="Hepburn T.A."/>
            <person name="Howarth C."/>
            <person name="Jen D."/>
            <person name="Larson L."/>
            <person name="Lewis B."/>
            <person name="Mehta T."/>
            <person name="Park D."/>
            <person name="Pearson M."/>
            <person name="Richards J."/>
            <person name="Roberts A."/>
            <person name="Saif S."/>
            <person name="Shea T.D."/>
            <person name="Shenoy N."/>
            <person name="Sisk P."/>
            <person name="Stolte C."/>
            <person name="Sykes S.N."/>
            <person name="Thomson T."/>
            <person name="Walk T."/>
            <person name="White J."/>
            <person name="Yandava C."/>
            <person name="Straight P."/>
            <person name="Clardy J."/>
            <person name="Hung D."/>
            <person name="Kolter R."/>
            <person name="Mekalanos J."/>
            <person name="Walker S."/>
            <person name="Walsh C.T."/>
            <person name="Wieland-Brown L.C."/>
            <person name="Haas B."/>
            <person name="Nusbaum C."/>
            <person name="Birren B."/>
        </authorList>
    </citation>
    <scope>NUCLEOTIDE SEQUENCE [LARGE SCALE GENOMIC DNA]</scope>
    <source>
        <strain evidence="5 6">ATCC 53653</strain>
    </source>
</reference>
<evidence type="ECO:0000256" key="1">
    <source>
        <dbReference type="ARBA" id="ARBA00022763"/>
    </source>
</evidence>
<keyword evidence="6" id="KW-1185">Reference proteome</keyword>
<dbReference type="Pfam" id="PF07510">
    <property type="entry name" value="GmrSD_C"/>
    <property type="match status" value="1"/>
</dbReference>
<proteinExistence type="predicted"/>
<organism evidence="5 6">
    <name type="scientific">Streptomyces himastatinicus ATCC 53653</name>
    <dbReference type="NCBI Taxonomy" id="457427"/>
    <lineage>
        <taxon>Bacteria</taxon>
        <taxon>Bacillati</taxon>
        <taxon>Actinomycetota</taxon>
        <taxon>Actinomycetes</taxon>
        <taxon>Kitasatosporales</taxon>
        <taxon>Streptomycetaceae</taxon>
        <taxon>Streptomyces</taxon>
        <taxon>Streptomyces violaceusniger group</taxon>
    </lineage>
</organism>
<dbReference type="GO" id="GO:0006281">
    <property type="term" value="P:DNA repair"/>
    <property type="evidence" value="ECO:0007669"/>
    <property type="project" value="InterPro"/>
</dbReference>
<dbReference type="InterPro" id="IPR014048">
    <property type="entry name" value="MethylDNA_cys_MeTrfase_DNA-bd"/>
</dbReference>
<gene>
    <name evidence="5" type="ORF">SSOG_06688</name>
</gene>
<dbReference type="HOGENOM" id="CLU_011736_3_0_11"/>
<dbReference type="SUPFAM" id="SSF46767">
    <property type="entry name" value="Methylated DNA-protein cysteine methyltransferase, C-terminal domain"/>
    <property type="match status" value="1"/>
</dbReference>
<dbReference type="InterPro" id="IPR036388">
    <property type="entry name" value="WH-like_DNA-bd_sf"/>
</dbReference>
<feature type="domain" description="GmrSD restriction endonucleases N-terminal" evidence="3">
    <location>
        <begin position="25"/>
        <end position="252"/>
    </location>
</feature>